<keyword evidence="3" id="KW-0408">Iron</keyword>
<dbReference type="Gene3D" id="3.30.420.40">
    <property type="match status" value="2"/>
</dbReference>
<sequence>MILGIDIGTGVTKGALLKNGEFIWGSKTDTEANPTKAVEKIFENLNNEKNIQEKDLSDVVLTGWGQSKVSGRKSNELVNSISRGALWANPTVKSVLSMGSQESIVIKINDNGKVTGYARNDKCASGAGKFLEIICNALECSVAELSEIASRSTKKIRISNQCAVFTESEVVSLVNDGEKVEDIVSAILSSLTVNIASLCKKTVKKDALMVGGGMANNEKICALLQNALGVEICTFKPEVDYIAAIGAAVSVNGGIQ</sequence>
<dbReference type="InterPro" id="IPR002731">
    <property type="entry name" value="ATPase_BadF"/>
</dbReference>
<feature type="domain" description="ATPase BadF/BadG/BcrA/BcrD type" evidence="5">
    <location>
        <begin position="3"/>
        <end position="249"/>
    </location>
</feature>
<dbReference type="Proteomes" id="UP001163550">
    <property type="component" value="Chromosome"/>
</dbReference>
<evidence type="ECO:0000256" key="1">
    <source>
        <dbReference type="ARBA" id="ARBA00001966"/>
    </source>
</evidence>
<organism evidence="6 7">
    <name type="scientific">Acetobacterium wieringae</name>
    <dbReference type="NCBI Taxonomy" id="52694"/>
    <lineage>
        <taxon>Bacteria</taxon>
        <taxon>Bacillati</taxon>
        <taxon>Bacillota</taxon>
        <taxon>Clostridia</taxon>
        <taxon>Eubacteriales</taxon>
        <taxon>Eubacteriaceae</taxon>
        <taxon>Acetobacterium</taxon>
    </lineage>
</organism>
<gene>
    <name evidence="6" type="ORF">LNN31_05920</name>
</gene>
<dbReference type="InterPro" id="IPR043129">
    <property type="entry name" value="ATPase_NBD"/>
</dbReference>
<dbReference type="InterPro" id="IPR008275">
    <property type="entry name" value="CoA_E_activase_dom"/>
</dbReference>
<evidence type="ECO:0000256" key="3">
    <source>
        <dbReference type="ARBA" id="ARBA00023004"/>
    </source>
</evidence>
<dbReference type="Pfam" id="PF01869">
    <property type="entry name" value="BcrAD_BadFG"/>
    <property type="match status" value="1"/>
</dbReference>
<evidence type="ECO:0000256" key="2">
    <source>
        <dbReference type="ARBA" id="ARBA00022723"/>
    </source>
</evidence>
<keyword evidence="2" id="KW-0479">Metal-binding</keyword>
<evidence type="ECO:0000313" key="7">
    <source>
        <dbReference type="Proteomes" id="UP001163550"/>
    </source>
</evidence>
<dbReference type="EMBL" id="CP087994">
    <property type="protein sequence ID" value="UYO63953.1"/>
    <property type="molecule type" value="Genomic_DNA"/>
</dbReference>
<name>A0ABY6HHD9_9FIRM</name>
<evidence type="ECO:0000313" key="6">
    <source>
        <dbReference type="EMBL" id="UYO63953.1"/>
    </source>
</evidence>
<dbReference type="NCBIfam" id="TIGR00241">
    <property type="entry name" value="CoA_E_activ"/>
    <property type="match status" value="1"/>
</dbReference>
<dbReference type="SUPFAM" id="SSF53067">
    <property type="entry name" value="Actin-like ATPase domain"/>
    <property type="match status" value="1"/>
</dbReference>
<protein>
    <submittedName>
        <fullName evidence="6">Acyl-CoA dehydratase activase</fullName>
    </submittedName>
</protein>
<dbReference type="PANTHER" id="PTHR32329">
    <property type="entry name" value="BIFUNCTIONAL PROTEIN [INCLUDES 2-HYDROXYACYL-COA DEHYDRATASE (N-TER) AND ITS ACTIVATOR DOMAIN (C_TERM)-RELATED"/>
    <property type="match status" value="1"/>
</dbReference>
<dbReference type="InterPro" id="IPR051805">
    <property type="entry name" value="Dehydratase_Activator_Redct"/>
</dbReference>
<dbReference type="RefSeq" id="WP_263993042.1">
    <property type="nucleotide sequence ID" value="NZ_CP087994.1"/>
</dbReference>
<evidence type="ECO:0000256" key="4">
    <source>
        <dbReference type="ARBA" id="ARBA00023014"/>
    </source>
</evidence>
<evidence type="ECO:0000259" key="5">
    <source>
        <dbReference type="Pfam" id="PF01869"/>
    </source>
</evidence>
<accession>A0ABY6HHD9</accession>
<comment type="cofactor">
    <cofactor evidence="1">
        <name>[4Fe-4S] cluster</name>
        <dbReference type="ChEBI" id="CHEBI:49883"/>
    </cofactor>
</comment>
<keyword evidence="4" id="KW-0411">Iron-sulfur</keyword>
<dbReference type="PANTHER" id="PTHR32329:SF2">
    <property type="entry name" value="BIFUNCTIONAL PROTEIN [INCLUDES 2-HYDROXYACYL-COA DEHYDRATASE (N-TER) AND ITS ACTIVATOR DOMAIN (C_TERM)"/>
    <property type="match status" value="1"/>
</dbReference>
<reference evidence="6" key="1">
    <citation type="submission" date="2021-11" db="EMBL/GenBank/DDBJ databases">
        <title>Isoprene-degrading acetogen.</title>
        <authorList>
            <person name="Yang Y."/>
            <person name="Jin H."/>
            <person name="Yan J."/>
        </authorList>
    </citation>
    <scope>NUCLEOTIDE SEQUENCE</scope>
    <source>
        <strain evidence="6">Berkeley</strain>
    </source>
</reference>
<proteinExistence type="predicted"/>
<keyword evidence="7" id="KW-1185">Reference proteome</keyword>